<gene>
    <name evidence="1" type="ORF">V6N11_041106</name>
</gene>
<sequence length="140" mass="15612">MNRAVSKKNQGLECDSTIWCSPFHKDDLVFEARVLTLSVLSNHHNINTLVPCRQARQIEAIDEGSVQMELSSYLDVKLADTSTHCPLARVHCLHHCTRHQRADPVTGDQGDGLSGCEIRRWKLPEFQDDGHGSSGHRVGS</sequence>
<organism evidence="1 2">
    <name type="scientific">Hibiscus sabdariffa</name>
    <name type="common">roselle</name>
    <dbReference type="NCBI Taxonomy" id="183260"/>
    <lineage>
        <taxon>Eukaryota</taxon>
        <taxon>Viridiplantae</taxon>
        <taxon>Streptophyta</taxon>
        <taxon>Embryophyta</taxon>
        <taxon>Tracheophyta</taxon>
        <taxon>Spermatophyta</taxon>
        <taxon>Magnoliopsida</taxon>
        <taxon>eudicotyledons</taxon>
        <taxon>Gunneridae</taxon>
        <taxon>Pentapetalae</taxon>
        <taxon>rosids</taxon>
        <taxon>malvids</taxon>
        <taxon>Malvales</taxon>
        <taxon>Malvaceae</taxon>
        <taxon>Malvoideae</taxon>
        <taxon>Hibiscus</taxon>
    </lineage>
</organism>
<protein>
    <submittedName>
        <fullName evidence="1">Uncharacterized protein</fullName>
    </submittedName>
</protein>
<accession>A0ABR2RJV2</accession>
<dbReference type="Proteomes" id="UP001396334">
    <property type="component" value="Unassembled WGS sequence"/>
</dbReference>
<proteinExistence type="predicted"/>
<reference evidence="1 2" key="1">
    <citation type="journal article" date="2024" name="G3 (Bethesda)">
        <title>Genome assembly of Hibiscus sabdariffa L. provides insights into metabolisms of medicinal natural products.</title>
        <authorList>
            <person name="Kim T."/>
        </authorList>
    </citation>
    <scope>NUCLEOTIDE SEQUENCE [LARGE SCALE GENOMIC DNA]</scope>
    <source>
        <strain evidence="1">TK-2024</strain>
        <tissue evidence="1">Old leaves</tissue>
    </source>
</reference>
<comment type="caution">
    <text evidence="1">The sequence shown here is derived from an EMBL/GenBank/DDBJ whole genome shotgun (WGS) entry which is preliminary data.</text>
</comment>
<keyword evidence="2" id="KW-1185">Reference proteome</keyword>
<evidence type="ECO:0000313" key="2">
    <source>
        <dbReference type="Proteomes" id="UP001396334"/>
    </source>
</evidence>
<dbReference type="EMBL" id="JBBPBN010000022">
    <property type="protein sequence ID" value="KAK9013084.1"/>
    <property type="molecule type" value="Genomic_DNA"/>
</dbReference>
<name>A0ABR2RJV2_9ROSI</name>
<evidence type="ECO:0000313" key="1">
    <source>
        <dbReference type="EMBL" id="KAK9013084.1"/>
    </source>
</evidence>